<evidence type="ECO:0000313" key="2">
    <source>
        <dbReference type="Proteomes" id="UP000826775"/>
    </source>
</evidence>
<reference evidence="1 2" key="1">
    <citation type="submission" date="2021-07" db="EMBL/GenBank/DDBJ databases">
        <title>Novel Helicobacter sp. Isolated from a dog.</title>
        <authorList>
            <person name="Rimbara E."/>
            <person name="Suzuki M."/>
        </authorList>
    </citation>
    <scope>NUCLEOTIDE SEQUENCE [LARGE SCALE GENOMIC DNA]</scope>
    <source>
        <strain evidence="2">NHP19-003</strain>
    </source>
</reference>
<name>A0ABN6I2F2_9HELI</name>
<accession>A0ABN6I2F2</accession>
<keyword evidence="2" id="KW-1185">Reference proteome</keyword>
<proteinExistence type="predicted"/>
<protein>
    <submittedName>
        <fullName evidence="1">Uncharacterized protein</fullName>
    </submittedName>
</protein>
<gene>
    <name evidence="1" type="ORF">NHP190003_10430</name>
</gene>
<dbReference type="EMBL" id="AP024814">
    <property type="protein sequence ID" value="BCZ17761.1"/>
    <property type="molecule type" value="Genomic_DNA"/>
</dbReference>
<sequence length="100" mass="11293">MEACGVTYESMGNGMRFHLHNTHAGIAIMFLKHTIRGLHTFSMYRAKTEIEEERVFLQVWACVANQTIDLSHFGDSMQNNSDFWSGVSNAATMTASVLYK</sequence>
<organism evidence="1 2">
    <name type="scientific">Helicobacter gastrocanis</name>
    <dbReference type="NCBI Taxonomy" id="2849641"/>
    <lineage>
        <taxon>Bacteria</taxon>
        <taxon>Pseudomonadati</taxon>
        <taxon>Campylobacterota</taxon>
        <taxon>Epsilonproteobacteria</taxon>
        <taxon>Campylobacterales</taxon>
        <taxon>Helicobacteraceae</taxon>
        <taxon>Helicobacter</taxon>
    </lineage>
</organism>
<evidence type="ECO:0000313" key="1">
    <source>
        <dbReference type="EMBL" id="BCZ17761.1"/>
    </source>
</evidence>
<dbReference type="Proteomes" id="UP000826775">
    <property type="component" value="Chromosome"/>
</dbReference>